<dbReference type="EMBL" id="SLVJ01000023">
    <property type="protein sequence ID" value="TCM62811.1"/>
    <property type="molecule type" value="Genomic_DNA"/>
</dbReference>
<organism evidence="2 3">
    <name type="scientific">Acinetobacter calcoaceticus</name>
    <dbReference type="NCBI Taxonomy" id="471"/>
    <lineage>
        <taxon>Bacteria</taxon>
        <taxon>Pseudomonadati</taxon>
        <taxon>Pseudomonadota</taxon>
        <taxon>Gammaproteobacteria</taxon>
        <taxon>Moraxellales</taxon>
        <taxon>Moraxellaceae</taxon>
        <taxon>Acinetobacter</taxon>
        <taxon>Acinetobacter calcoaceticus/baumannii complex</taxon>
    </lineage>
</organism>
<dbReference type="Proteomes" id="UP000294963">
    <property type="component" value="Unassembled WGS sequence"/>
</dbReference>
<feature type="domain" description="GIY-YIG catalytic" evidence="1">
    <location>
        <begin position="13"/>
        <end position="121"/>
    </location>
</feature>
<protein>
    <recommendedName>
        <fullName evidence="1">GIY-YIG catalytic domain-containing protein</fullName>
    </recommendedName>
</protein>
<name>A0A4R1XIL3_ACICA</name>
<accession>A0A4R1XIL3</accession>
<sequence length="140" mass="15969">MGISPDKKGKPQSKANLSTRIKTHYCGNAEGSTLRRTLGILLAQQSGFPLRRVGSGKRMTFTHLGEQWLDRWFEENAYISWIETPEPWLIEEEIMQQISLPLNLKGNHHPFKVTLSNLRKQAIAQARELDIAIEIDSSRT</sequence>
<gene>
    <name evidence="2" type="ORF">EC844_12356</name>
</gene>
<evidence type="ECO:0000259" key="1">
    <source>
        <dbReference type="Pfam" id="PF20815"/>
    </source>
</evidence>
<dbReference type="OrthoDB" id="7593365at2"/>
<dbReference type="Pfam" id="PF20815">
    <property type="entry name" value="GIY_YIG_2"/>
    <property type="match status" value="1"/>
</dbReference>
<evidence type="ECO:0000313" key="2">
    <source>
        <dbReference type="EMBL" id="TCM62811.1"/>
    </source>
</evidence>
<dbReference type="InterPro" id="IPR049311">
    <property type="entry name" value="GIY_YIG_cat"/>
</dbReference>
<reference evidence="2 3" key="1">
    <citation type="submission" date="2019-03" db="EMBL/GenBank/DDBJ databases">
        <title>Genomic analyses of the natural microbiome of Caenorhabditis elegans.</title>
        <authorList>
            <person name="Samuel B."/>
        </authorList>
    </citation>
    <scope>NUCLEOTIDE SEQUENCE [LARGE SCALE GENOMIC DNA]</scope>
    <source>
        <strain evidence="2 3">JUb89</strain>
    </source>
</reference>
<proteinExistence type="predicted"/>
<dbReference type="AlphaFoldDB" id="A0A4R1XIL3"/>
<keyword evidence="3" id="KW-1185">Reference proteome</keyword>
<evidence type="ECO:0000313" key="3">
    <source>
        <dbReference type="Proteomes" id="UP000294963"/>
    </source>
</evidence>
<comment type="caution">
    <text evidence="2">The sequence shown here is derived from an EMBL/GenBank/DDBJ whole genome shotgun (WGS) entry which is preliminary data.</text>
</comment>